<dbReference type="Proteomes" id="UP000196710">
    <property type="component" value="Chromosome"/>
</dbReference>
<feature type="binding site" evidence="9">
    <location>
        <position position="214"/>
    </location>
    <ligand>
        <name>1-deoxy-D-xylulose 5-phosphate</name>
        <dbReference type="ChEBI" id="CHEBI:57792"/>
    </ligand>
</feature>
<organism evidence="14 16">
    <name type="scientific">Acutalibacter muris</name>
    <dbReference type="NCBI Taxonomy" id="1796620"/>
    <lineage>
        <taxon>Bacteria</taxon>
        <taxon>Bacillati</taxon>
        <taxon>Bacillota</taxon>
        <taxon>Clostridia</taxon>
        <taxon>Eubacteriales</taxon>
        <taxon>Acutalibacteraceae</taxon>
        <taxon>Acutalibacter</taxon>
    </lineage>
</organism>
<feature type="domain" description="1-deoxy-D-xylulose 5-phosphate reductoisomerase N-terminal" evidence="10">
    <location>
        <begin position="4"/>
        <end position="134"/>
    </location>
</feature>
<keyword evidence="6 9" id="KW-0464">Manganese</keyword>
<dbReference type="PANTHER" id="PTHR30525:SF0">
    <property type="entry name" value="1-DEOXY-D-XYLULOSE 5-PHOSPHATE REDUCTOISOMERASE, CHLOROPLASTIC"/>
    <property type="match status" value="1"/>
</dbReference>
<dbReference type="EMBL" id="CP021422">
    <property type="protein sequence ID" value="ASB41251.1"/>
    <property type="molecule type" value="Genomic_DNA"/>
</dbReference>
<feature type="binding site" evidence="9">
    <location>
        <position position="178"/>
    </location>
    <ligand>
        <name>1-deoxy-D-xylulose 5-phosphate</name>
        <dbReference type="ChEBI" id="CHEBI:57792"/>
    </ligand>
</feature>
<dbReference type="Pfam" id="PF13288">
    <property type="entry name" value="DXPR_C"/>
    <property type="match status" value="1"/>
</dbReference>
<dbReference type="SUPFAM" id="SSF69055">
    <property type="entry name" value="1-deoxy-D-xylulose-5-phosphate reductoisomerase, C-terminal domain"/>
    <property type="match status" value="1"/>
</dbReference>
<sequence>MKTLSILGSTGSIGTQALKVVRKLNRDGCAMFRIAALAAHHNVELLEEQAREFRPEIVAVYDSEAAADLRVRLRDMSVRVLKGMEGLCEAAALEGAEVTLNSVVGMVGLRPTLAAIKAKKTIALANKETLVAGGALVMGLAREKGVDILPVDSEHSAIFQCLQGNNKKELRRILLTASGGPFFGRTREELEGVTPQQALNHPNWSMGAKVTIDSATMMNKGLEVMEASWLFDVPPEKIQVVVHRESIVHSMVEYSDRSVIAQMGAPDMCLPIQYALTYPRRLPSPVEELDLFKVQSLHFYPPDLNAFPCLDIAIRALKRGGLAPAAVNGANEEAVGAFLEGKLPFMRIPELCARAMERQPDCPADSVEAVLGADMAAREFVRSVISQEKI</sequence>
<dbReference type="InterPro" id="IPR013644">
    <property type="entry name" value="DXP_reductoisomerase_C"/>
</dbReference>
<dbReference type="Proteomes" id="UP000596035">
    <property type="component" value="Chromosome"/>
</dbReference>
<dbReference type="KEGG" id="amur:ADH66_11645"/>
<evidence type="ECO:0000313" key="16">
    <source>
        <dbReference type="Proteomes" id="UP000596035"/>
    </source>
</evidence>
<dbReference type="RefSeq" id="WP_066540594.1">
    <property type="nucleotide sequence ID" value="NZ_CP021422.1"/>
</dbReference>
<feature type="binding site" evidence="9">
    <location>
        <position position="207"/>
    </location>
    <ligand>
        <name>NADPH</name>
        <dbReference type="ChEBI" id="CHEBI:57783"/>
    </ligand>
</feature>
<dbReference type="FunFam" id="3.40.50.720:FF:000045">
    <property type="entry name" value="1-deoxy-D-xylulose 5-phosphate reductoisomerase"/>
    <property type="match status" value="1"/>
</dbReference>
<dbReference type="InterPro" id="IPR013512">
    <property type="entry name" value="DXP_reductoisomerase_N"/>
</dbReference>
<dbReference type="NCBIfam" id="NF009114">
    <property type="entry name" value="PRK12464.1"/>
    <property type="match status" value="1"/>
</dbReference>
<dbReference type="Gene3D" id="3.40.50.720">
    <property type="entry name" value="NAD(P)-binding Rossmann-like Domain"/>
    <property type="match status" value="1"/>
</dbReference>
<feature type="binding site" evidence="9">
    <location>
        <position position="153"/>
    </location>
    <ligand>
        <name>1-deoxy-D-xylulose 5-phosphate</name>
        <dbReference type="ChEBI" id="CHEBI:57792"/>
    </ligand>
</feature>
<feature type="binding site" evidence="9">
    <location>
        <position position="12"/>
    </location>
    <ligand>
        <name>NADPH</name>
        <dbReference type="ChEBI" id="CHEBI:57783"/>
    </ligand>
</feature>
<feature type="domain" description="DXP reductoisomerase C-terminal" evidence="12">
    <location>
        <begin position="263"/>
        <end position="379"/>
    </location>
</feature>
<keyword evidence="4 9" id="KW-0521">NADP</keyword>
<dbReference type="Pfam" id="PF02670">
    <property type="entry name" value="DXP_reductoisom"/>
    <property type="match status" value="1"/>
</dbReference>
<comment type="cofactor">
    <cofactor evidence="9">
        <name>Mg(2+)</name>
        <dbReference type="ChEBI" id="CHEBI:18420"/>
    </cofactor>
    <cofactor evidence="9">
        <name>Mn(2+)</name>
        <dbReference type="ChEBI" id="CHEBI:29035"/>
    </cofactor>
</comment>
<dbReference type="InterPro" id="IPR003821">
    <property type="entry name" value="DXP_reductoisomerase"/>
</dbReference>
<evidence type="ECO:0000256" key="5">
    <source>
        <dbReference type="ARBA" id="ARBA00023002"/>
    </source>
</evidence>
<feature type="binding site" evidence="9">
    <location>
        <position position="154"/>
    </location>
    <ligand>
        <name>1-deoxy-D-xylulose 5-phosphate</name>
        <dbReference type="ChEBI" id="CHEBI:57792"/>
    </ligand>
</feature>
<accession>A0A1Z2XSA6</accession>
<dbReference type="EMBL" id="CP065321">
    <property type="protein sequence ID" value="QQR30523.1"/>
    <property type="molecule type" value="Genomic_DNA"/>
</dbReference>
<dbReference type="SUPFAM" id="SSF55347">
    <property type="entry name" value="Glyceraldehyde-3-phosphate dehydrogenase-like, C-terminal domain"/>
    <property type="match status" value="1"/>
</dbReference>
<comment type="catalytic activity">
    <reaction evidence="8">
        <text>2-C-methyl-D-erythritol 4-phosphate + NADP(+) = 1-deoxy-D-xylulose 5-phosphate + NADPH + H(+)</text>
        <dbReference type="Rhea" id="RHEA:13717"/>
        <dbReference type="ChEBI" id="CHEBI:15378"/>
        <dbReference type="ChEBI" id="CHEBI:57783"/>
        <dbReference type="ChEBI" id="CHEBI:57792"/>
        <dbReference type="ChEBI" id="CHEBI:58262"/>
        <dbReference type="ChEBI" id="CHEBI:58349"/>
        <dbReference type="EC" id="1.1.1.267"/>
    </reaction>
    <physiologicalReaction direction="right-to-left" evidence="8">
        <dbReference type="Rhea" id="RHEA:13719"/>
    </physiologicalReaction>
</comment>
<dbReference type="InterPro" id="IPR036169">
    <property type="entry name" value="DXPR_C_sf"/>
</dbReference>
<feature type="binding site" evidence="9">
    <location>
        <position position="219"/>
    </location>
    <ligand>
        <name>1-deoxy-D-xylulose 5-phosphate</name>
        <dbReference type="ChEBI" id="CHEBI:57792"/>
    </ligand>
</feature>
<feature type="binding site" evidence="9">
    <location>
        <position position="223"/>
    </location>
    <ligand>
        <name>Mn(2+)</name>
        <dbReference type="ChEBI" id="CHEBI:29035"/>
    </ligand>
</feature>
<feature type="binding site" evidence="9">
    <location>
        <position position="201"/>
    </location>
    <ligand>
        <name>1-deoxy-D-xylulose 5-phosphate</name>
        <dbReference type="ChEBI" id="CHEBI:57792"/>
    </ligand>
</feature>
<feature type="binding site" evidence="9">
    <location>
        <position position="10"/>
    </location>
    <ligand>
        <name>NADPH</name>
        <dbReference type="ChEBI" id="CHEBI:57783"/>
    </ligand>
</feature>
<keyword evidence="5 9" id="KW-0560">Oxidoreductase</keyword>
<evidence type="ECO:0000313" key="13">
    <source>
        <dbReference type="EMBL" id="ASB41251.1"/>
    </source>
</evidence>
<evidence type="ECO:0000313" key="15">
    <source>
        <dbReference type="Proteomes" id="UP000196710"/>
    </source>
</evidence>
<reference evidence="14 16" key="3">
    <citation type="submission" date="2020-11" db="EMBL/GenBank/DDBJ databases">
        <title>Closed and high quality bacterial genomes of the OMM12 community.</title>
        <authorList>
            <person name="Marbouty M."/>
            <person name="Lamy-Besnier Q."/>
            <person name="Debarbieux L."/>
            <person name="Koszul R."/>
        </authorList>
    </citation>
    <scope>NUCLEOTIDE SEQUENCE [LARGE SCALE GENOMIC DNA]</scope>
    <source>
        <strain evidence="14 16">KB18</strain>
    </source>
</reference>
<evidence type="ECO:0000256" key="9">
    <source>
        <dbReference type="HAMAP-Rule" id="MF_00183"/>
    </source>
</evidence>
<dbReference type="GO" id="GO:0051484">
    <property type="term" value="P:isopentenyl diphosphate biosynthetic process, methylerythritol 4-phosphate pathway involved in terpenoid biosynthetic process"/>
    <property type="evidence" value="ECO:0007669"/>
    <property type="project" value="TreeGrafter"/>
</dbReference>
<keyword evidence="3 9" id="KW-0479">Metal-binding</keyword>
<evidence type="ECO:0000256" key="3">
    <source>
        <dbReference type="ARBA" id="ARBA00022723"/>
    </source>
</evidence>
<evidence type="ECO:0000256" key="7">
    <source>
        <dbReference type="ARBA" id="ARBA00023229"/>
    </source>
</evidence>
<proteinExistence type="inferred from homology"/>
<feature type="binding site" evidence="9">
    <location>
        <position position="223"/>
    </location>
    <ligand>
        <name>1-deoxy-D-xylulose 5-phosphate</name>
        <dbReference type="ChEBI" id="CHEBI:57792"/>
    </ligand>
</feature>
<feature type="binding site" evidence="9">
    <location>
        <position position="154"/>
    </location>
    <ligand>
        <name>Mn(2+)</name>
        <dbReference type="ChEBI" id="CHEBI:29035"/>
    </ligand>
</feature>
<dbReference type="PIRSF" id="PIRSF006205">
    <property type="entry name" value="Dxp_reductismrs"/>
    <property type="match status" value="1"/>
</dbReference>
<evidence type="ECO:0000313" key="14">
    <source>
        <dbReference type="EMBL" id="QQR30523.1"/>
    </source>
</evidence>
<dbReference type="AlphaFoldDB" id="A0A1Z2XSA6"/>
<dbReference type="Pfam" id="PF08436">
    <property type="entry name" value="DXP_redisom_C"/>
    <property type="match status" value="1"/>
</dbReference>
<reference evidence="15" key="2">
    <citation type="submission" date="2017-05" db="EMBL/GenBank/DDBJ databases">
        <title>Improved OligoMM genomes.</title>
        <authorList>
            <person name="Garzetti D."/>
        </authorList>
    </citation>
    <scope>NUCLEOTIDE SEQUENCE [LARGE SCALE GENOMIC DNA]</scope>
    <source>
        <strain evidence="15">KB18</strain>
    </source>
</reference>
<feature type="domain" description="1-deoxy-D-xylulose 5-phosphate reductoisomerase C-terminal" evidence="11">
    <location>
        <begin position="148"/>
        <end position="231"/>
    </location>
</feature>
<feature type="binding site" evidence="9">
    <location>
        <position position="127"/>
    </location>
    <ligand>
        <name>1-deoxy-D-xylulose 5-phosphate</name>
        <dbReference type="ChEBI" id="CHEBI:57792"/>
    </ligand>
</feature>
<feature type="binding site" evidence="9">
    <location>
        <position position="128"/>
    </location>
    <ligand>
        <name>NADPH</name>
        <dbReference type="ChEBI" id="CHEBI:57783"/>
    </ligand>
</feature>
<feature type="binding site" evidence="9">
    <location>
        <position position="126"/>
    </location>
    <ligand>
        <name>NADPH</name>
        <dbReference type="ChEBI" id="CHEBI:57783"/>
    </ligand>
</feature>
<dbReference type="Gene3D" id="1.10.1740.10">
    <property type="match status" value="1"/>
</dbReference>
<dbReference type="EC" id="1.1.1.267" evidence="9"/>
<feature type="binding site" evidence="9">
    <location>
        <position position="220"/>
    </location>
    <ligand>
        <name>1-deoxy-D-xylulose 5-phosphate</name>
        <dbReference type="ChEBI" id="CHEBI:57792"/>
    </ligand>
</feature>
<gene>
    <name evidence="9" type="primary">dxr</name>
    <name evidence="13" type="ORF">ADH66_11645</name>
    <name evidence="14" type="ORF">I5Q82_01965</name>
</gene>
<protein>
    <recommendedName>
        <fullName evidence="9">1-deoxy-D-xylulose 5-phosphate reductoisomerase</fullName>
        <shortName evidence="9">DXP reductoisomerase</shortName>
        <ecNumber evidence="9">1.1.1.267</ecNumber>
    </recommendedName>
    <alternativeName>
        <fullName evidence="9">1-deoxyxylulose-5-phosphate reductoisomerase</fullName>
    </alternativeName>
    <alternativeName>
        <fullName evidence="9">2-C-methyl-D-erythritol 4-phosphate synthase</fullName>
    </alternativeName>
</protein>
<dbReference type="GO" id="GO:0070402">
    <property type="term" value="F:NADPH binding"/>
    <property type="evidence" value="ECO:0007669"/>
    <property type="project" value="InterPro"/>
</dbReference>
<evidence type="ECO:0000256" key="6">
    <source>
        <dbReference type="ARBA" id="ARBA00023211"/>
    </source>
</evidence>
<comment type="similarity">
    <text evidence="2 9">Belongs to the DXR family.</text>
</comment>
<dbReference type="SUPFAM" id="SSF51735">
    <property type="entry name" value="NAD(P)-binding Rossmann-fold domains"/>
    <property type="match status" value="1"/>
</dbReference>
<evidence type="ECO:0000256" key="1">
    <source>
        <dbReference type="ARBA" id="ARBA00005094"/>
    </source>
</evidence>
<feature type="binding site" evidence="9">
    <location>
        <position position="11"/>
    </location>
    <ligand>
        <name>NADPH</name>
        <dbReference type="ChEBI" id="CHEBI:57783"/>
    </ligand>
</feature>
<evidence type="ECO:0000259" key="11">
    <source>
        <dbReference type="Pfam" id="PF08436"/>
    </source>
</evidence>
<dbReference type="GO" id="GO:0030604">
    <property type="term" value="F:1-deoxy-D-xylulose-5-phosphate reductoisomerase activity"/>
    <property type="evidence" value="ECO:0007669"/>
    <property type="project" value="UniProtKB-UniRule"/>
</dbReference>
<keyword evidence="9" id="KW-0460">Magnesium</keyword>
<evidence type="ECO:0000256" key="4">
    <source>
        <dbReference type="ARBA" id="ARBA00022857"/>
    </source>
</evidence>
<keyword evidence="15" id="KW-1185">Reference proteome</keyword>
<dbReference type="NCBIfam" id="TIGR00243">
    <property type="entry name" value="Dxr"/>
    <property type="match status" value="1"/>
</dbReference>
<dbReference type="InterPro" id="IPR026877">
    <property type="entry name" value="DXPR_C"/>
</dbReference>
<name>A0A1Z2XSA6_9FIRM</name>
<comment type="caution">
    <text evidence="9">Lacks conserved residue(s) required for the propagation of feature annotation.</text>
</comment>
<dbReference type="PANTHER" id="PTHR30525">
    <property type="entry name" value="1-DEOXY-D-XYLULOSE 5-PHOSPHATE REDUCTOISOMERASE"/>
    <property type="match status" value="1"/>
</dbReference>
<dbReference type="GO" id="GO:0030145">
    <property type="term" value="F:manganese ion binding"/>
    <property type="evidence" value="ECO:0007669"/>
    <property type="project" value="TreeGrafter"/>
</dbReference>
<keyword evidence="7 9" id="KW-0414">Isoprene biosynthesis</keyword>
<reference evidence="13" key="1">
    <citation type="journal article" date="2017" name="Genome Announc.">
        <title>High-Quality Whole-Genome Sequences of the Oligo-Mouse-Microbiota Bacterial Community.</title>
        <authorList>
            <person name="Garzetti D."/>
            <person name="Brugiroux S."/>
            <person name="Bunk B."/>
            <person name="Pukall R."/>
            <person name="McCoy K.D."/>
            <person name="Macpherson A.J."/>
            <person name="Stecher B."/>
        </authorList>
    </citation>
    <scope>NUCLEOTIDE SEQUENCE</scope>
    <source>
        <strain evidence="13">KB18</strain>
    </source>
</reference>
<dbReference type="HAMAP" id="MF_00183">
    <property type="entry name" value="DXP_reductoisom"/>
    <property type="match status" value="1"/>
</dbReference>
<evidence type="ECO:0000256" key="8">
    <source>
        <dbReference type="ARBA" id="ARBA00048543"/>
    </source>
</evidence>
<comment type="pathway">
    <text evidence="1 9">Isoprenoid biosynthesis; isopentenyl diphosphate biosynthesis via DXP pathway; isopentenyl diphosphate from 1-deoxy-D-xylulose 5-phosphate: step 1/6.</text>
</comment>
<feature type="binding site" evidence="9">
    <location>
        <position position="152"/>
    </location>
    <ligand>
        <name>Mn(2+)</name>
        <dbReference type="ChEBI" id="CHEBI:29035"/>
    </ligand>
</feature>
<evidence type="ECO:0000259" key="10">
    <source>
        <dbReference type="Pfam" id="PF02670"/>
    </source>
</evidence>
<comment type="function">
    <text evidence="9">Catalyzes the NADPH-dependent rearrangement and reduction of 1-deoxy-D-xylulose-5-phosphate (DXP) to 2-C-methyl-D-erythritol 4-phosphate (MEP).</text>
</comment>
<evidence type="ECO:0000256" key="2">
    <source>
        <dbReference type="ARBA" id="ARBA00006825"/>
    </source>
</evidence>
<feature type="binding site" evidence="9">
    <location>
        <position position="42"/>
    </location>
    <ligand>
        <name>NADPH</name>
        <dbReference type="ChEBI" id="CHEBI:57783"/>
    </ligand>
</feature>
<feature type="binding site" evidence="9">
    <location>
        <position position="13"/>
    </location>
    <ligand>
        <name>NADPH</name>
        <dbReference type="ChEBI" id="CHEBI:57783"/>
    </ligand>
</feature>
<dbReference type="InterPro" id="IPR036291">
    <property type="entry name" value="NAD(P)-bd_dom_sf"/>
</dbReference>
<evidence type="ECO:0000259" key="12">
    <source>
        <dbReference type="Pfam" id="PF13288"/>
    </source>
</evidence>